<dbReference type="EMBL" id="JBAMIC010000022">
    <property type="protein sequence ID" value="KAK7091456.1"/>
    <property type="molecule type" value="Genomic_DNA"/>
</dbReference>
<proteinExistence type="inferred from homology"/>
<organism evidence="6 7">
    <name type="scientific">Littorina saxatilis</name>
    <dbReference type="NCBI Taxonomy" id="31220"/>
    <lineage>
        <taxon>Eukaryota</taxon>
        <taxon>Metazoa</taxon>
        <taxon>Spiralia</taxon>
        <taxon>Lophotrochozoa</taxon>
        <taxon>Mollusca</taxon>
        <taxon>Gastropoda</taxon>
        <taxon>Caenogastropoda</taxon>
        <taxon>Littorinimorpha</taxon>
        <taxon>Littorinoidea</taxon>
        <taxon>Littorinidae</taxon>
        <taxon>Littorina</taxon>
    </lineage>
</organism>
<protein>
    <recommendedName>
        <fullName evidence="5">Carboxylesterase type B domain-containing protein</fullName>
    </recommendedName>
</protein>
<dbReference type="InterPro" id="IPR029058">
    <property type="entry name" value="AB_hydrolase_fold"/>
</dbReference>
<gene>
    <name evidence="6" type="ORF">V1264_009136</name>
</gene>
<comment type="caution">
    <text evidence="6">The sequence shown here is derived from an EMBL/GenBank/DDBJ whole genome shotgun (WGS) entry which is preliminary data.</text>
</comment>
<comment type="similarity">
    <text evidence="1">Belongs to the type-B carboxylesterase/lipase family.</text>
</comment>
<dbReference type="SUPFAM" id="SSF53474">
    <property type="entry name" value="alpha/beta-Hydrolases"/>
    <property type="match status" value="1"/>
</dbReference>
<keyword evidence="3" id="KW-0472">Membrane</keyword>
<accession>A0AAN9G174</accession>
<evidence type="ECO:0000313" key="7">
    <source>
        <dbReference type="Proteomes" id="UP001374579"/>
    </source>
</evidence>
<evidence type="ECO:0000313" key="6">
    <source>
        <dbReference type="EMBL" id="KAK7091456.1"/>
    </source>
</evidence>
<evidence type="ECO:0000256" key="2">
    <source>
        <dbReference type="ARBA" id="ARBA00022729"/>
    </source>
</evidence>
<dbReference type="InterPro" id="IPR051093">
    <property type="entry name" value="Neuroligin/BSAL"/>
</dbReference>
<keyword evidence="3" id="KW-1133">Transmembrane helix</keyword>
<name>A0AAN9G174_9CAEN</name>
<keyword evidence="7" id="KW-1185">Reference proteome</keyword>
<evidence type="ECO:0000256" key="3">
    <source>
        <dbReference type="SAM" id="Phobius"/>
    </source>
</evidence>
<feature type="domain" description="Carboxylesterase type B" evidence="5">
    <location>
        <begin position="34"/>
        <end position="579"/>
    </location>
</feature>
<dbReference type="Pfam" id="PF00135">
    <property type="entry name" value="COesterase"/>
    <property type="match status" value="1"/>
</dbReference>
<dbReference type="Proteomes" id="UP001374579">
    <property type="component" value="Unassembled WGS sequence"/>
</dbReference>
<sequence>MTPSFKQMMLNFGLLLVAFISPLNSMTFEDGETISVDTKYGNVRGKSFPSQYHKLPHRWVNVFLGIPYAKRLEQFGGEWREKYRFMHPEDPSWYGTWDATFYRPACPQMPWLIRETIPGFSDTSEDCLFLNIFTPRRRSESSSSTLYPVLVFFHGGGFIMGSSHQYPGIFLAERNVVVVTINYRLNALGFLSTGDRYSPGNYGMYDQVKALKFVKENIVNFRGDSTRITIMGQGSGAASVGLHLISPRSVGLFNQAVMMSGSDLSEWAVLPTADAVEYSKRLAYEVGCPTSENQRLIDCLRYSRSYNEIVNASARVGMLPGKIGNPWGPVVDGQLVGTQVAFLPDPPLSLRRQSRMLKVKILAGLNLDDGAYFIPNLPNLIDGVTQAQFDNILREFLQYRGIEDYNNVFSSLQFQYTYWPVTKNATYIRREIMEMMSDYVFGSAMNHVLDFQVRFNTVYAYVFKYKSWNSYTPPWRGVSHGEELPYVFGFPFINDTYINLTGVYPRQEYDFSDRNISEYMISMITNFTARGDPTPRDQPIFWFRNTTWLEYNLVNHSYLSISNKSENLVNYRQSEFGFWKDYFPVISGRGYYLNEEEIPQPDTASTYEMLTYALAAVGALLIVIVIIMCVVLIRRSSVKKY</sequence>
<keyword evidence="2 4" id="KW-0732">Signal</keyword>
<evidence type="ECO:0000259" key="5">
    <source>
        <dbReference type="Pfam" id="PF00135"/>
    </source>
</evidence>
<keyword evidence="3" id="KW-0812">Transmembrane</keyword>
<reference evidence="6 7" key="1">
    <citation type="submission" date="2024-02" db="EMBL/GenBank/DDBJ databases">
        <title>Chromosome-scale genome assembly of the rough periwinkle Littorina saxatilis.</title>
        <authorList>
            <person name="De Jode A."/>
            <person name="Faria R."/>
            <person name="Formenti G."/>
            <person name="Sims Y."/>
            <person name="Smith T.P."/>
            <person name="Tracey A."/>
            <person name="Wood J.M.D."/>
            <person name="Zagrodzka Z.B."/>
            <person name="Johannesson K."/>
            <person name="Butlin R.K."/>
            <person name="Leder E.H."/>
        </authorList>
    </citation>
    <scope>NUCLEOTIDE SEQUENCE [LARGE SCALE GENOMIC DNA]</scope>
    <source>
        <strain evidence="6">Snail1</strain>
        <tissue evidence="6">Muscle</tissue>
    </source>
</reference>
<dbReference type="InterPro" id="IPR019819">
    <property type="entry name" value="Carboxylesterase_B_CS"/>
</dbReference>
<evidence type="ECO:0000256" key="4">
    <source>
        <dbReference type="SAM" id="SignalP"/>
    </source>
</evidence>
<dbReference type="InterPro" id="IPR002018">
    <property type="entry name" value="CarbesteraseB"/>
</dbReference>
<feature type="transmembrane region" description="Helical" evidence="3">
    <location>
        <begin position="609"/>
        <end position="633"/>
    </location>
</feature>
<feature type="signal peptide" evidence="4">
    <location>
        <begin position="1"/>
        <end position="25"/>
    </location>
</feature>
<dbReference type="AlphaFoldDB" id="A0AAN9G174"/>
<feature type="chain" id="PRO_5042967558" description="Carboxylesterase type B domain-containing protein" evidence="4">
    <location>
        <begin position="26"/>
        <end position="641"/>
    </location>
</feature>
<evidence type="ECO:0000256" key="1">
    <source>
        <dbReference type="ARBA" id="ARBA00005964"/>
    </source>
</evidence>
<dbReference type="Gene3D" id="3.40.50.1820">
    <property type="entry name" value="alpha/beta hydrolase"/>
    <property type="match status" value="1"/>
</dbReference>
<dbReference type="PANTHER" id="PTHR43903">
    <property type="entry name" value="NEUROLIGIN"/>
    <property type="match status" value="1"/>
</dbReference>
<dbReference type="PROSITE" id="PS00941">
    <property type="entry name" value="CARBOXYLESTERASE_B_2"/>
    <property type="match status" value="1"/>
</dbReference>